<dbReference type="EMBL" id="DSMG01000059">
    <property type="protein sequence ID" value="HDX30900.1"/>
    <property type="molecule type" value="Genomic_DNA"/>
</dbReference>
<evidence type="ECO:0000259" key="1">
    <source>
        <dbReference type="Pfam" id="PF14258"/>
    </source>
</evidence>
<dbReference type="Pfam" id="PF14258">
    <property type="entry name" value="DUF4350"/>
    <property type="match status" value="1"/>
</dbReference>
<feature type="domain" description="DUF4350" evidence="1">
    <location>
        <begin position="56"/>
        <end position="151"/>
    </location>
</feature>
<dbReference type="AlphaFoldDB" id="A0A7C1FQH5"/>
<evidence type="ECO:0000313" key="2">
    <source>
        <dbReference type="EMBL" id="HDX30900.1"/>
    </source>
</evidence>
<comment type="caution">
    <text evidence="2">The sequence shown here is derived from an EMBL/GenBank/DDBJ whole genome shotgun (WGS) entry which is preliminary data.</text>
</comment>
<reference evidence="2" key="1">
    <citation type="journal article" date="2020" name="mSystems">
        <title>Genome- and Community-Level Interaction Insights into Carbon Utilization and Element Cycling Functions of Hydrothermarchaeota in Hydrothermal Sediment.</title>
        <authorList>
            <person name="Zhou Z."/>
            <person name="Liu Y."/>
            <person name="Xu W."/>
            <person name="Pan J."/>
            <person name="Luo Z.H."/>
            <person name="Li M."/>
        </authorList>
    </citation>
    <scope>NUCLEOTIDE SEQUENCE [LARGE SCALE GENOMIC DNA]</scope>
    <source>
        <strain evidence="2">SpSt-289</strain>
    </source>
</reference>
<name>A0A7C1FQH5_9CHLR</name>
<sequence length="414" mass="46217">MSEQVVFRGGRFPAVFYSMQAWMTPLAIAALFALMILVALATTPPPEPIPYDLDAAHPEGLLALRLWLEALGYDVRRIDGLRFEIPEEARLIFVYPNQLLYTAEEAERLQRWVEAGGTLALIGPDHDDHALIKTFGVKLNPELRYERQFAQLLPLLPEGRAAYSRDWLSPIQTLDLSEAPQAIPALALLAALEDIPSLTNPKAVVAVQAMGEGVVWHFVPGIDFTNRPLQAFGQGELLLALLRTIPERSVVAFDSYHLFGFSRVGERIATLQDWLYRTPTGWATLFALIGTGVFWALSGRRLGPPLAPVEKMHRREAAEYVRAMANLYRRAHVRAALAQYHAHRLKAGLARRRGTRADLPDEEFLEALANTAPPLSGVQLDAVRSVLRGLSEHPDERRLVELANRIDALLESIR</sequence>
<dbReference type="InterPro" id="IPR025646">
    <property type="entry name" value="DUF4350"/>
</dbReference>
<accession>A0A7C1FQH5</accession>
<organism evidence="2">
    <name type="scientific">Caldilinea aerophila</name>
    <dbReference type="NCBI Taxonomy" id="133453"/>
    <lineage>
        <taxon>Bacteria</taxon>
        <taxon>Bacillati</taxon>
        <taxon>Chloroflexota</taxon>
        <taxon>Caldilineae</taxon>
        <taxon>Caldilineales</taxon>
        <taxon>Caldilineaceae</taxon>
        <taxon>Caldilinea</taxon>
    </lineage>
</organism>
<protein>
    <submittedName>
        <fullName evidence="2">DUF4350 domain-containing protein</fullName>
    </submittedName>
</protein>
<gene>
    <name evidence="2" type="ORF">ENQ20_05330</name>
</gene>
<proteinExistence type="predicted"/>